<dbReference type="PANTHER" id="PTHR38119:SF2">
    <property type="entry name" value="TRANSCRIPTION FACTOR DOMAIN-CONTAINING PROTEIN"/>
    <property type="match status" value="1"/>
</dbReference>
<dbReference type="eggNOG" id="ENOG502SP6B">
    <property type="taxonomic scope" value="Eukaryota"/>
</dbReference>
<organism evidence="1 2">
    <name type="scientific">Coniosporium apollinis (strain CBS 100218)</name>
    <name type="common">Rock-inhabiting black yeast</name>
    <dbReference type="NCBI Taxonomy" id="1168221"/>
    <lineage>
        <taxon>Eukaryota</taxon>
        <taxon>Fungi</taxon>
        <taxon>Dikarya</taxon>
        <taxon>Ascomycota</taxon>
        <taxon>Pezizomycotina</taxon>
        <taxon>Dothideomycetes</taxon>
        <taxon>Dothideomycetes incertae sedis</taxon>
        <taxon>Coniosporium</taxon>
    </lineage>
</organism>
<dbReference type="GeneID" id="19902191"/>
<sequence length="395" mass="44199">MDTDRTLVTFKDGDVLLKLSASVTMQLHAAVLRRNSKLLSELVAEECSAILTPQAKNKGIRIRYRLELVERPPMGQVGAGKLIRVELDDNGRVIDDIEGKPRRHALPDLENGKIPHPIYKHYANVIGAYYNREIILDHSSITSLLHDALMLLEVASYLGSVSVVSKSIDLALLNQGQTLYRSIQTNPTAWIKLAHQLKSEILFQEALIHLVGSYNALTADQKSELSNDLMALIDKKHLELLARSQDLEAKIFRLYPRSMRRDATLQEVGRAAYSSDIYAWIALCVLRHWLGDQIAMDRGHHSPDGGYALYCKLAQGGMAYIDRTDLGPFFGMFPMSVKAKACVENCVLEIKELVRRMVEGSKLLNSNLALDVGKYGVEYLTDVKVAKGEFPWLKG</sequence>
<dbReference type="STRING" id="1168221.R7YVH4"/>
<reference evidence="2" key="1">
    <citation type="submission" date="2012-06" db="EMBL/GenBank/DDBJ databases">
        <title>The genome sequence of Coniosporium apollinis CBS 100218.</title>
        <authorList>
            <consortium name="The Broad Institute Genome Sequencing Platform"/>
            <person name="Cuomo C."/>
            <person name="Gorbushina A."/>
            <person name="Noack S."/>
            <person name="Walker B."/>
            <person name="Young S.K."/>
            <person name="Zeng Q."/>
            <person name="Gargeya S."/>
            <person name="Fitzgerald M."/>
            <person name="Haas B."/>
            <person name="Abouelleil A."/>
            <person name="Alvarado L."/>
            <person name="Arachchi H.M."/>
            <person name="Berlin A.M."/>
            <person name="Chapman S.B."/>
            <person name="Goldberg J."/>
            <person name="Griggs A."/>
            <person name="Gujja S."/>
            <person name="Hansen M."/>
            <person name="Howarth C."/>
            <person name="Imamovic A."/>
            <person name="Larimer J."/>
            <person name="McCowan C."/>
            <person name="Montmayeur A."/>
            <person name="Murphy C."/>
            <person name="Neiman D."/>
            <person name="Pearson M."/>
            <person name="Priest M."/>
            <person name="Roberts A."/>
            <person name="Saif S."/>
            <person name="Shea T."/>
            <person name="Sisk P."/>
            <person name="Sykes S."/>
            <person name="Wortman J."/>
            <person name="Nusbaum C."/>
            <person name="Birren B."/>
        </authorList>
    </citation>
    <scope>NUCLEOTIDE SEQUENCE [LARGE SCALE GENOMIC DNA]</scope>
    <source>
        <strain evidence="2">CBS 100218</strain>
    </source>
</reference>
<dbReference type="EMBL" id="JH767575">
    <property type="protein sequence ID" value="EON65641.1"/>
    <property type="molecule type" value="Genomic_DNA"/>
</dbReference>
<gene>
    <name evidence="1" type="ORF">W97_04880</name>
</gene>
<proteinExistence type="predicted"/>
<accession>R7YVH4</accession>
<evidence type="ECO:0008006" key="3">
    <source>
        <dbReference type="Google" id="ProtNLM"/>
    </source>
</evidence>
<dbReference type="Proteomes" id="UP000016924">
    <property type="component" value="Unassembled WGS sequence"/>
</dbReference>
<dbReference type="OMA" id="WMALTFF"/>
<dbReference type="RefSeq" id="XP_007780958.1">
    <property type="nucleotide sequence ID" value="XM_007782768.1"/>
</dbReference>
<protein>
    <recommendedName>
        <fullName evidence="3">BTB domain-containing protein</fullName>
    </recommendedName>
</protein>
<dbReference type="HOGENOM" id="CLU_024519_3_1_1"/>
<dbReference type="AlphaFoldDB" id="R7YVH4"/>
<keyword evidence="2" id="KW-1185">Reference proteome</keyword>
<dbReference type="OrthoDB" id="2129688at2759"/>
<evidence type="ECO:0000313" key="2">
    <source>
        <dbReference type="Proteomes" id="UP000016924"/>
    </source>
</evidence>
<name>R7YVH4_CONA1</name>
<evidence type="ECO:0000313" key="1">
    <source>
        <dbReference type="EMBL" id="EON65641.1"/>
    </source>
</evidence>
<dbReference type="PANTHER" id="PTHR38119">
    <property type="entry name" value="BTB DOMAIN-CONTAINING PROTEIN-RELATED"/>
    <property type="match status" value="1"/>
</dbReference>